<gene>
    <name evidence="4" type="ORF">M8C21_001738</name>
</gene>
<evidence type="ECO:0000259" key="2">
    <source>
        <dbReference type="Pfam" id="PF05003"/>
    </source>
</evidence>
<feature type="domain" description="DUF668" evidence="2">
    <location>
        <begin position="289"/>
        <end position="314"/>
    </location>
</feature>
<keyword evidence="5" id="KW-1185">Reference proteome</keyword>
<feature type="region of interest" description="Disordered" evidence="1">
    <location>
        <begin position="1"/>
        <end position="29"/>
    </location>
</feature>
<dbReference type="GO" id="GO:0045927">
    <property type="term" value="P:positive regulation of growth"/>
    <property type="evidence" value="ECO:0007669"/>
    <property type="project" value="InterPro"/>
</dbReference>
<protein>
    <recommendedName>
        <fullName evidence="6">DUF3475 domain-containing protein</fullName>
    </recommendedName>
</protein>
<evidence type="ECO:0000313" key="5">
    <source>
        <dbReference type="Proteomes" id="UP001206925"/>
    </source>
</evidence>
<proteinExistence type="predicted"/>
<dbReference type="Pfam" id="PF05003">
    <property type="entry name" value="DUF668"/>
    <property type="match status" value="1"/>
</dbReference>
<dbReference type="InterPro" id="IPR007700">
    <property type="entry name" value="DUF668"/>
</dbReference>
<name>A0AAD5D2D1_AMBAR</name>
<dbReference type="Proteomes" id="UP001206925">
    <property type="component" value="Unassembled WGS sequence"/>
</dbReference>
<dbReference type="EMBL" id="JAMZMK010005813">
    <property type="protein sequence ID" value="KAI7751800.1"/>
    <property type="molecule type" value="Genomic_DNA"/>
</dbReference>
<dbReference type="PANTHER" id="PTHR31730:SF18">
    <property type="entry name" value="PROTEIN PSK SIMULATOR 2"/>
    <property type="match status" value="1"/>
</dbReference>
<evidence type="ECO:0000259" key="3">
    <source>
        <dbReference type="Pfam" id="PF11961"/>
    </source>
</evidence>
<dbReference type="AlphaFoldDB" id="A0AAD5D2D1"/>
<feature type="domain" description="DUF3475" evidence="3">
    <location>
        <begin position="54"/>
        <end position="110"/>
    </location>
</feature>
<sequence>MTKPTFPFSPRQNHRSSHRTHLSSTTTMSSSGITREFIFDFPPPRRNMRDKLSVLAFEVANTIVKGLNLRQSLLDGNIQILKKEILHTKGVQLLVSTDIEELLRIAAADKREEFEVFCREVARFGNMCTDPQLHNLDRLFASNFVIKERREMTDIIMPKLVNLAQHTVELYHECISLDRYEQHYRRTLEDVESFRKSATSVIQHEINRQRKMVRNLQKKSLWSRNLKEVMEMLVYVVNSILKAFTEAFGENALIPTNKDDETYKKTNRLGVSGLALHYANLITQIAEIMTMPQIKAEMDKILHWLVPVATNTIKAHQSFGWFGEWANTG</sequence>
<accession>A0AAD5D2D1</accession>
<organism evidence="4 5">
    <name type="scientific">Ambrosia artemisiifolia</name>
    <name type="common">Common ragweed</name>
    <dbReference type="NCBI Taxonomy" id="4212"/>
    <lineage>
        <taxon>Eukaryota</taxon>
        <taxon>Viridiplantae</taxon>
        <taxon>Streptophyta</taxon>
        <taxon>Embryophyta</taxon>
        <taxon>Tracheophyta</taxon>
        <taxon>Spermatophyta</taxon>
        <taxon>Magnoliopsida</taxon>
        <taxon>eudicotyledons</taxon>
        <taxon>Gunneridae</taxon>
        <taxon>Pentapetalae</taxon>
        <taxon>asterids</taxon>
        <taxon>campanulids</taxon>
        <taxon>Asterales</taxon>
        <taxon>Asteraceae</taxon>
        <taxon>Asteroideae</taxon>
        <taxon>Heliantheae alliance</taxon>
        <taxon>Heliantheae</taxon>
        <taxon>Ambrosia</taxon>
    </lineage>
</organism>
<evidence type="ECO:0008006" key="6">
    <source>
        <dbReference type="Google" id="ProtNLM"/>
    </source>
</evidence>
<dbReference type="InterPro" id="IPR021864">
    <property type="entry name" value="DUF3475"/>
</dbReference>
<dbReference type="PANTHER" id="PTHR31730">
    <property type="entry name" value="OS01G0873900 PROTEIN"/>
    <property type="match status" value="1"/>
</dbReference>
<reference evidence="4" key="1">
    <citation type="submission" date="2022-06" db="EMBL/GenBank/DDBJ databases">
        <title>Uncovering the hologenomic basis of an extraordinary plant invasion.</title>
        <authorList>
            <person name="Bieker V.C."/>
            <person name="Martin M.D."/>
            <person name="Gilbert T."/>
            <person name="Hodgins K."/>
            <person name="Battlay P."/>
            <person name="Petersen B."/>
            <person name="Wilson J."/>
        </authorList>
    </citation>
    <scope>NUCLEOTIDE SEQUENCE</scope>
    <source>
        <strain evidence="4">AA19_3_7</strain>
        <tissue evidence="4">Leaf</tissue>
    </source>
</reference>
<dbReference type="Pfam" id="PF11961">
    <property type="entry name" value="DUF3475"/>
    <property type="match status" value="1"/>
</dbReference>
<feature type="compositionally biased region" description="Basic residues" evidence="1">
    <location>
        <begin position="12"/>
        <end position="21"/>
    </location>
</feature>
<dbReference type="InterPro" id="IPR045021">
    <property type="entry name" value="PSI1/2/3"/>
</dbReference>
<comment type="caution">
    <text evidence="4">The sequence shown here is derived from an EMBL/GenBank/DDBJ whole genome shotgun (WGS) entry which is preliminary data.</text>
</comment>
<evidence type="ECO:0000256" key="1">
    <source>
        <dbReference type="SAM" id="MobiDB-lite"/>
    </source>
</evidence>
<evidence type="ECO:0000313" key="4">
    <source>
        <dbReference type="EMBL" id="KAI7751800.1"/>
    </source>
</evidence>